<feature type="region of interest" description="Disordered" evidence="2">
    <location>
        <begin position="341"/>
        <end position="368"/>
    </location>
</feature>
<evidence type="ECO:0000256" key="1">
    <source>
        <dbReference type="SAM" id="Coils"/>
    </source>
</evidence>
<dbReference type="InterPro" id="IPR011009">
    <property type="entry name" value="Kinase-like_dom_sf"/>
</dbReference>
<feature type="transmembrane region" description="Helical" evidence="3">
    <location>
        <begin position="310"/>
        <end position="332"/>
    </location>
</feature>
<reference evidence="5 6" key="1">
    <citation type="submission" date="2020-03" db="EMBL/GenBank/DDBJ databases">
        <title>Draft Genome Sequence of 2-Methylisoborneol Producing Pseudanabaena yagii Strain GIHE-NHR1 Isolated from North Han River in South Korea.</title>
        <authorList>
            <person name="Jeong J."/>
        </authorList>
    </citation>
    <scope>NUCLEOTIDE SEQUENCE [LARGE SCALE GENOMIC DNA]</scope>
    <source>
        <strain evidence="5 6">GIHE-NHR1</strain>
    </source>
</reference>
<keyword evidence="1" id="KW-0175">Coiled coil</keyword>
<dbReference type="EMBL" id="JAAVJL010000001">
    <property type="protein sequence ID" value="NMF58109.1"/>
    <property type="molecule type" value="Genomic_DNA"/>
</dbReference>
<dbReference type="RefSeq" id="WP_169363048.1">
    <property type="nucleotide sequence ID" value="NZ_JAAVJL010000001.1"/>
</dbReference>
<name>A0ABX1LTI6_9CYAN</name>
<dbReference type="InterPro" id="IPR051082">
    <property type="entry name" value="Pentapeptide-BTB/POZ_domain"/>
</dbReference>
<dbReference type="Proteomes" id="UP000738376">
    <property type="component" value="Unassembled WGS sequence"/>
</dbReference>
<feature type="coiled-coil region" evidence="1">
    <location>
        <begin position="131"/>
        <end position="158"/>
    </location>
</feature>
<dbReference type="SUPFAM" id="SSF56112">
    <property type="entry name" value="Protein kinase-like (PK-like)"/>
    <property type="match status" value="1"/>
</dbReference>
<accession>A0ABX1LTI6</accession>
<dbReference type="SMART" id="SM00220">
    <property type="entry name" value="S_TKc"/>
    <property type="match status" value="1"/>
</dbReference>
<proteinExistence type="predicted"/>
<comment type="caution">
    <text evidence="5">The sequence shown here is derived from an EMBL/GenBank/DDBJ whole genome shotgun (WGS) entry which is preliminary data.</text>
</comment>
<sequence>MTDIQTWPLNIDFTIAVQNPQLCFADPDLKQASTSKNSRGRVLLWSGNFATVYKLTKGDRSWAVRCFTRIPQADVQERYQLISEYLSKHQIPYLVDFEFLAQGILVKGQWYPILKMDWVEGTELDRYIGEYIDDSQVLLRLERQLQQLQKDLQRVGIAHGDLQHGNIMVDDHGELKLVDYDGMYVPALHGSPPLEVGHPNYQPPKRSTKDFGDRLDEFSFAVISLSLRALATEPHLWATFHEDNKNLIFRQNDFQEPDASPVFQAIANIPDDETRELCDRLIRQCHGKDHEAKQKQQESKSLFRLLPNRALLWGLLGIIVSLATVGGILLMFSKNKTSALISKTPEPKPTSSPSPLQPTSSPTPVLDKPVKLTPITVSALLEQYAKGRRDFSYVQLTGTQGDRLQGQDLRNINLSKSTVEGGNLRQLILKNANLNGIKLIKVDLRGADLSNASLIDANLALSNLSEADFTQSSLLRANLAQSKLGSAILQKAELMKSNLSEADLNSANLSGANLALANLRKTNLTKANLRDSNLSAANLSEAILENADLTAADLRSAEIRQTIFTNANLSSTNLTAANLILVELSGANLNGANFRNVTVKDLGSIESADFTNTLNLATNVRQYLCTLASGNITETVIPTKTSLNCSL</sequence>
<dbReference type="SUPFAM" id="SSF141571">
    <property type="entry name" value="Pentapeptide repeat-like"/>
    <property type="match status" value="1"/>
</dbReference>
<organism evidence="5 6">
    <name type="scientific">Pseudanabaena yagii GIHE-NHR1</name>
    <dbReference type="NCBI Taxonomy" id="2722753"/>
    <lineage>
        <taxon>Bacteria</taxon>
        <taxon>Bacillati</taxon>
        <taxon>Cyanobacteriota</taxon>
        <taxon>Cyanophyceae</taxon>
        <taxon>Pseudanabaenales</taxon>
        <taxon>Pseudanabaenaceae</taxon>
        <taxon>Pseudanabaena</taxon>
        <taxon>Pseudanabaena yagii</taxon>
    </lineage>
</organism>
<evidence type="ECO:0000313" key="6">
    <source>
        <dbReference type="Proteomes" id="UP000738376"/>
    </source>
</evidence>
<evidence type="ECO:0000313" key="5">
    <source>
        <dbReference type="EMBL" id="NMF58109.1"/>
    </source>
</evidence>
<dbReference type="Pfam" id="PF00069">
    <property type="entry name" value="Pkinase"/>
    <property type="match status" value="1"/>
</dbReference>
<dbReference type="PROSITE" id="PS50011">
    <property type="entry name" value="PROTEIN_KINASE_DOM"/>
    <property type="match status" value="1"/>
</dbReference>
<evidence type="ECO:0000256" key="3">
    <source>
        <dbReference type="SAM" id="Phobius"/>
    </source>
</evidence>
<keyword evidence="3" id="KW-1133">Transmembrane helix</keyword>
<dbReference type="InterPro" id="IPR001646">
    <property type="entry name" value="5peptide_repeat"/>
</dbReference>
<keyword evidence="6" id="KW-1185">Reference proteome</keyword>
<dbReference type="PANTHER" id="PTHR14136:SF17">
    <property type="entry name" value="BTB_POZ DOMAIN-CONTAINING PROTEIN KCTD9"/>
    <property type="match status" value="1"/>
</dbReference>
<dbReference type="Pfam" id="PF00805">
    <property type="entry name" value="Pentapeptide"/>
    <property type="match status" value="3"/>
</dbReference>
<evidence type="ECO:0000256" key="2">
    <source>
        <dbReference type="SAM" id="MobiDB-lite"/>
    </source>
</evidence>
<dbReference type="Gene3D" id="2.160.20.80">
    <property type="entry name" value="E3 ubiquitin-protein ligase SopA"/>
    <property type="match status" value="2"/>
</dbReference>
<keyword evidence="3" id="KW-0472">Membrane</keyword>
<evidence type="ECO:0000259" key="4">
    <source>
        <dbReference type="PROSITE" id="PS50011"/>
    </source>
</evidence>
<keyword evidence="3" id="KW-0812">Transmembrane</keyword>
<gene>
    <name evidence="5" type="ORF">HC246_08760</name>
</gene>
<protein>
    <recommendedName>
        <fullName evidence="4">Protein kinase domain-containing protein</fullName>
    </recommendedName>
</protein>
<dbReference type="PANTHER" id="PTHR14136">
    <property type="entry name" value="BTB_POZ DOMAIN-CONTAINING PROTEIN KCTD9"/>
    <property type="match status" value="1"/>
</dbReference>
<feature type="domain" description="Protein kinase" evidence="4">
    <location>
        <begin position="38"/>
        <end position="303"/>
    </location>
</feature>
<feature type="compositionally biased region" description="Pro residues" evidence="2">
    <location>
        <begin position="347"/>
        <end position="356"/>
    </location>
</feature>
<dbReference type="InterPro" id="IPR000719">
    <property type="entry name" value="Prot_kinase_dom"/>
</dbReference>
<dbReference type="Gene3D" id="1.10.510.10">
    <property type="entry name" value="Transferase(Phosphotransferase) domain 1"/>
    <property type="match status" value="1"/>
</dbReference>